<dbReference type="InterPro" id="IPR004274">
    <property type="entry name" value="FCP1_dom"/>
</dbReference>
<evidence type="ECO:0000313" key="2">
    <source>
        <dbReference type="EMBL" id="KNC54173.1"/>
    </source>
</evidence>
<evidence type="ECO:0000313" key="3">
    <source>
        <dbReference type="Proteomes" id="UP000054408"/>
    </source>
</evidence>
<accession>A0A0L0DRW7</accession>
<dbReference type="Gene3D" id="3.40.50.1000">
    <property type="entry name" value="HAD superfamily/HAD-like"/>
    <property type="match status" value="1"/>
</dbReference>
<dbReference type="eggNOG" id="KOG1605">
    <property type="taxonomic scope" value="Eukaryota"/>
</dbReference>
<dbReference type="InterPro" id="IPR011948">
    <property type="entry name" value="Dullard_phosphatase"/>
</dbReference>
<dbReference type="GeneID" id="25568301"/>
<dbReference type="InterPro" id="IPR023214">
    <property type="entry name" value="HAD_sf"/>
</dbReference>
<evidence type="ECO:0000259" key="1">
    <source>
        <dbReference type="PROSITE" id="PS50969"/>
    </source>
</evidence>
<feature type="domain" description="FCP1 homology" evidence="1">
    <location>
        <begin position="103"/>
        <end position="264"/>
    </location>
</feature>
<dbReference type="NCBIfam" id="TIGR02251">
    <property type="entry name" value="HIF-SF_euk"/>
    <property type="match status" value="1"/>
</dbReference>
<dbReference type="CDD" id="cd07521">
    <property type="entry name" value="HAD_FCP1-like"/>
    <property type="match status" value="1"/>
</dbReference>
<dbReference type="InterPro" id="IPR050365">
    <property type="entry name" value="TIM50"/>
</dbReference>
<dbReference type="Proteomes" id="UP000054408">
    <property type="component" value="Unassembled WGS sequence"/>
</dbReference>
<dbReference type="EMBL" id="GL349486">
    <property type="protein sequence ID" value="KNC54173.1"/>
    <property type="molecule type" value="Genomic_DNA"/>
</dbReference>
<dbReference type="OMA" id="DVIDCER"/>
<dbReference type="PANTHER" id="PTHR12210">
    <property type="entry name" value="DULLARD PROTEIN PHOSPHATASE"/>
    <property type="match status" value="1"/>
</dbReference>
<dbReference type="InterPro" id="IPR036412">
    <property type="entry name" value="HAD-like_sf"/>
</dbReference>
<dbReference type="RefSeq" id="XP_013753990.1">
    <property type="nucleotide sequence ID" value="XM_013898536.1"/>
</dbReference>
<dbReference type="AlphaFoldDB" id="A0A0L0DRW7"/>
<reference evidence="2 3" key="1">
    <citation type="submission" date="2010-05" db="EMBL/GenBank/DDBJ databases">
        <title>The Genome Sequence of Thecamonas trahens ATCC 50062.</title>
        <authorList>
            <consortium name="The Broad Institute Genome Sequencing Platform"/>
            <person name="Russ C."/>
            <person name="Cuomo C."/>
            <person name="Shea T."/>
            <person name="Young S.K."/>
            <person name="Zeng Q."/>
            <person name="Koehrsen M."/>
            <person name="Haas B."/>
            <person name="Borodovsky M."/>
            <person name="Guigo R."/>
            <person name="Alvarado L."/>
            <person name="Berlin A."/>
            <person name="Bochicchio J."/>
            <person name="Borenstein D."/>
            <person name="Chapman S."/>
            <person name="Chen Z."/>
            <person name="Freedman E."/>
            <person name="Gellesch M."/>
            <person name="Goldberg J."/>
            <person name="Griggs A."/>
            <person name="Gujja S."/>
            <person name="Heilman E."/>
            <person name="Heiman D."/>
            <person name="Hepburn T."/>
            <person name="Howarth C."/>
            <person name="Jen D."/>
            <person name="Larson L."/>
            <person name="Mehta T."/>
            <person name="Park D."/>
            <person name="Pearson M."/>
            <person name="Roberts A."/>
            <person name="Saif S."/>
            <person name="Shenoy N."/>
            <person name="Sisk P."/>
            <person name="Stolte C."/>
            <person name="Sykes S."/>
            <person name="Thomson T."/>
            <person name="Walk T."/>
            <person name="White J."/>
            <person name="Yandava C."/>
            <person name="Burger G."/>
            <person name="Gray M.W."/>
            <person name="Holland P.W.H."/>
            <person name="King N."/>
            <person name="Lang F.B.F."/>
            <person name="Roger A.J."/>
            <person name="Ruiz-Trillo I."/>
            <person name="Lander E."/>
            <person name="Nusbaum C."/>
        </authorList>
    </citation>
    <scope>NUCLEOTIDE SEQUENCE [LARGE SCALE GENOMIC DNA]</scope>
    <source>
        <strain evidence="2 3">ATCC 50062</strain>
    </source>
</reference>
<name>A0A0L0DRW7_THETB</name>
<protein>
    <submittedName>
        <fullName evidence="2">Serine/threonine-protein phosphatase dullard-A</fullName>
    </submittedName>
</protein>
<sequence length="280" mass="30279">MDSCIICGGRQSYFYELFFSPELPTPHGGPLTVSTEDGADGGAGVGSVAASALSGGADAAAVAAAAAAGGIGSAKMDMPPTVINRADASVTVLNPLRNRVLLRRLERKTLVLDLDETLVHSTLRPAGEPDLELRVHIDSFPCVFYVFKRPHVDAFLRQVAAWYDVVVFTASLHQYANPVLDALDPDSELIAQRYFRESCTLLPTGFAKDVSITRSDGDLAKAVLVDNSPSAFMINRHNAIPIETWQSNVNDEALLDLLPFLNILRFVDDVRSILSLRVAR</sequence>
<proteinExistence type="predicted"/>
<keyword evidence="3" id="KW-1185">Reference proteome</keyword>
<organism evidence="2 3">
    <name type="scientific">Thecamonas trahens ATCC 50062</name>
    <dbReference type="NCBI Taxonomy" id="461836"/>
    <lineage>
        <taxon>Eukaryota</taxon>
        <taxon>Apusozoa</taxon>
        <taxon>Apusomonadida</taxon>
        <taxon>Apusomonadidae</taxon>
        <taxon>Thecamonas</taxon>
    </lineage>
</organism>
<gene>
    <name evidence="2" type="ORF">AMSG_09958</name>
</gene>
<dbReference type="Pfam" id="PF03031">
    <property type="entry name" value="NIF"/>
    <property type="match status" value="1"/>
</dbReference>
<dbReference type="SMART" id="SM00577">
    <property type="entry name" value="CPDc"/>
    <property type="match status" value="1"/>
</dbReference>
<dbReference type="OrthoDB" id="277011at2759"/>
<dbReference type="FunFam" id="3.40.50.1000:FF:000093">
    <property type="entry name" value="NLI interacting factor-like phosphatase family protein"/>
    <property type="match status" value="1"/>
</dbReference>
<dbReference type="STRING" id="461836.A0A0L0DRW7"/>
<dbReference type="SUPFAM" id="SSF56784">
    <property type="entry name" value="HAD-like"/>
    <property type="match status" value="1"/>
</dbReference>
<dbReference type="GO" id="GO:0016791">
    <property type="term" value="F:phosphatase activity"/>
    <property type="evidence" value="ECO:0007669"/>
    <property type="project" value="InterPro"/>
</dbReference>
<dbReference type="PROSITE" id="PS50969">
    <property type="entry name" value="FCP1"/>
    <property type="match status" value="1"/>
</dbReference>